<reference evidence="1 2" key="1">
    <citation type="submission" date="2024-03" db="EMBL/GenBank/DDBJ databases">
        <title>Complete genome sequence of the green alga Chloropicon roscoffensis RCC1871.</title>
        <authorList>
            <person name="Lemieux C."/>
            <person name="Pombert J.-F."/>
            <person name="Otis C."/>
            <person name="Turmel M."/>
        </authorList>
    </citation>
    <scope>NUCLEOTIDE SEQUENCE [LARGE SCALE GENOMIC DNA]</scope>
    <source>
        <strain evidence="1 2">RCC1871</strain>
    </source>
</reference>
<dbReference type="InterPro" id="IPR002110">
    <property type="entry name" value="Ankyrin_rpt"/>
</dbReference>
<organism evidence="1 2">
    <name type="scientific">Chloropicon roscoffensis</name>
    <dbReference type="NCBI Taxonomy" id="1461544"/>
    <lineage>
        <taxon>Eukaryota</taxon>
        <taxon>Viridiplantae</taxon>
        <taxon>Chlorophyta</taxon>
        <taxon>Chloropicophyceae</taxon>
        <taxon>Chloropicales</taxon>
        <taxon>Chloropicaceae</taxon>
        <taxon>Chloropicon</taxon>
    </lineage>
</organism>
<evidence type="ECO:0008006" key="3">
    <source>
        <dbReference type="Google" id="ProtNLM"/>
    </source>
</evidence>
<protein>
    <recommendedName>
        <fullName evidence="3">F-box protein</fullName>
    </recommendedName>
</protein>
<dbReference type="Proteomes" id="UP001472866">
    <property type="component" value="Chromosome 12"/>
</dbReference>
<dbReference type="AlphaFoldDB" id="A0AAX4PGM0"/>
<sequence length="257" mass="28325">MFGELLGSLAKRRKTGDGGAAGEERAVFSASEAALASALRREEAAEKAYEEALSVCEQRKAELGRLMEKANNLRLPVLPLEIWALITDHFDDFNSGICLFAMALTCRAFRNAQVGLLSLPGDRGRLKSQPGVLADAAAAGNLDYVTWLVSEARCPQTTNHSHEPCQAAAREGHLDVIRWLRGRHAPWGKMTSYLAARGGHLEVLKWLREQDPPCPWNPKACRLGATRNKSPHVVAWIDEVEPSVLEPSPRRPVFLPF</sequence>
<dbReference type="PANTHER" id="PTHR46586:SF3">
    <property type="entry name" value="ANKYRIN REPEAT-CONTAINING PROTEIN"/>
    <property type="match status" value="1"/>
</dbReference>
<evidence type="ECO:0000313" key="1">
    <source>
        <dbReference type="EMBL" id="WZN65384.1"/>
    </source>
</evidence>
<gene>
    <name evidence="1" type="ORF">HKI87_12g69420</name>
</gene>
<evidence type="ECO:0000313" key="2">
    <source>
        <dbReference type="Proteomes" id="UP001472866"/>
    </source>
</evidence>
<dbReference type="InterPro" id="IPR052050">
    <property type="entry name" value="SecEffector_AnkRepeat"/>
</dbReference>
<dbReference type="Gene3D" id="1.25.40.20">
    <property type="entry name" value="Ankyrin repeat-containing domain"/>
    <property type="match status" value="1"/>
</dbReference>
<dbReference type="EMBL" id="CP151512">
    <property type="protein sequence ID" value="WZN65384.1"/>
    <property type="molecule type" value="Genomic_DNA"/>
</dbReference>
<dbReference type="Pfam" id="PF13637">
    <property type="entry name" value="Ank_4"/>
    <property type="match status" value="1"/>
</dbReference>
<dbReference type="SUPFAM" id="SSF48403">
    <property type="entry name" value="Ankyrin repeat"/>
    <property type="match status" value="1"/>
</dbReference>
<keyword evidence="2" id="KW-1185">Reference proteome</keyword>
<name>A0AAX4PGM0_9CHLO</name>
<dbReference type="PANTHER" id="PTHR46586">
    <property type="entry name" value="ANKYRIN REPEAT-CONTAINING PROTEIN"/>
    <property type="match status" value="1"/>
</dbReference>
<dbReference type="InterPro" id="IPR036770">
    <property type="entry name" value="Ankyrin_rpt-contain_sf"/>
</dbReference>
<proteinExistence type="predicted"/>
<accession>A0AAX4PGM0</accession>